<protein>
    <submittedName>
        <fullName evidence="1">Uncharacterized protein</fullName>
    </submittedName>
</protein>
<dbReference type="AlphaFoldDB" id="N1WAQ7"/>
<dbReference type="OrthoDB" id="345282at2"/>
<reference evidence="1" key="1">
    <citation type="submission" date="2013-03" db="EMBL/GenBank/DDBJ databases">
        <authorList>
            <person name="Harkins D.M."/>
            <person name="Durkin A.S."/>
            <person name="Brinkac L.M."/>
            <person name="Haft D.H."/>
            <person name="Selengut J.D."/>
            <person name="Sanka R."/>
            <person name="DePew J."/>
            <person name="Purushe J."/>
            <person name="Hartskeerl R.A."/>
            <person name="Ahmed A."/>
            <person name="van der Linden H."/>
            <person name="Goris M.G.A."/>
            <person name="Vinetz J.M."/>
            <person name="Sutton G.G."/>
            <person name="Nierman W.C."/>
            <person name="Fouts D.E."/>
        </authorList>
    </citation>
    <scope>NUCLEOTIDE SEQUENCE [LARGE SCALE GENOMIC DNA]</scope>
    <source>
        <strain evidence="1">ICFT</strain>
    </source>
</reference>
<accession>N1WAQ7</accession>
<dbReference type="STRING" id="1218598.LEP1GSC060_0493"/>
<comment type="caution">
    <text evidence="1">The sequence shown here is derived from an EMBL/GenBank/DDBJ whole genome shotgun (WGS) entry which is preliminary data.</text>
</comment>
<evidence type="ECO:0000313" key="1">
    <source>
        <dbReference type="EMBL" id="EMY75985.1"/>
    </source>
</evidence>
<dbReference type="RefSeq" id="WP_003010835.1">
    <property type="nucleotide sequence ID" value="NZ_AOHC02000057.1"/>
</dbReference>
<dbReference type="SUPFAM" id="SSF50969">
    <property type="entry name" value="YVTN repeat-like/Quinoprotein amine dehydrogenase"/>
    <property type="match status" value="1"/>
</dbReference>
<gene>
    <name evidence="1" type="ORF">LEP1GSC060_0493</name>
</gene>
<name>N1WAQ7_9LEPT</name>
<dbReference type="InterPro" id="IPR011044">
    <property type="entry name" value="Quino_amine_DH_bsu"/>
</dbReference>
<evidence type="ECO:0000313" key="2">
    <source>
        <dbReference type="Proteomes" id="UP000012313"/>
    </source>
</evidence>
<sequence length="339" mass="38695">MPRFHLELLKRIALKGADRFVIHKDHAFVCDLYGKTGKIHIINLENPEEPDLVRSVRFQNAIGNVFVQDNTLYATENKRAIHKFDLGDVSDPQLVDSFVLLGYDLYDMGMIGDYAFLAMNREGIGIVDLNLPDEIQPVQKQKIENGSVERLVPFGEYLLFTNGSDPFLYFVNGSLNIVEKREFADFNPSKVFCGRDEVVLYGKFKKGKKEINAISILDATFQPLGDPIRLERSPNLCFFLSDGNILLGFDYSYVLLDKTQRSIVPLFAQFEQNDSKDYVEISNDSNRNVSDESYDENTKRVRMDSLKCAVKQGSFFFAIHGDDFISFRIGDDSLFQKII</sequence>
<proteinExistence type="predicted"/>
<dbReference type="EMBL" id="AOHC02000057">
    <property type="protein sequence ID" value="EMY75985.1"/>
    <property type="molecule type" value="Genomic_DNA"/>
</dbReference>
<keyword evidence="2" id="KW-1185">Reference proteome</keyword>
<organism evidence="1 2">
    <name type="scientific">Leptospira weilii serovar Ranarum str. ICFT</name>
    <dbReference type="NCBI Taxonomy" id="1218598"/>
    <lineage>
        <taxon>Bacteria</taxon>
        <taxon>Pseudomonadati</taxon>
        <taxon>Spirochaetota</taxon>
        <taxon>Spirochaetia</taxon>
        <taxon>Leptospirales</taxon>
        <taxon>Leptospiraceae</taxon>
        <taxon>Leptospira</taxon>
    </lineage>
</organism>
<dbReference type="Proteomes" id="UP000012313">
    <property type="component" value="Unassembled WGS sequence"/>
</dbReference>